<name>E6TU43_EVAC2</name>
<reference evidence="1" key="1">
    <citation type="submission" date="2010-12" db="EMBL/GenBank/DDBJ databases">
        <title>Complete sequence of Bacillus cellulosilyticus DSM 2522.</title>
        <authorList>
            <consortium name="US DOE Joint Genome Institute"/>
            <person name="Lucas S."/>
            <person name="Copeland A."/>
            <person name="Lapidus A."/>
            <person name="Cheng J.-F."/>
            <person name="Bruce D."/>
            <person name="Goodwin L."/>
            <person name="Pitluck S."/>
            <person name="Chertkov O."/>
            <person name="Detter J.C."/>
            <person name="Han C."/>
            <person name="Tapia R."/>
            <person name="Land M."/>
            <person name="Hauser L."/>
            <person name="Jeffries C."/>
            <person name="Kyrpides N."/>
            <person name="Ivanova N."/>
            <person name="Mikhailova N."/>
            <person name="Brumm P."/>
            <person name="Mead D."/>
            <person name="Woyke T."/>
        </authorList>
    </citation>
    <scope>NUCLEOTIDE SEQUENCE [LARGE SCALE GENOMIC DNA]</scope>
    <source>
        <strain evidence="1">DSM 2522</strain>
    </source>
</reference>
<evidence type="ECO:0000313" key="1">
    <source>
        <dbReference type="EMBL" id="ADU28503.1"/>
    </source>
</evidence>
<gene>
    <name evidence="1" type="ordered locus">Bcell_0215</name>
</gene>
<dbReference type="Proteomes" id="UP000001401">
    <property type="component" value="Chromosome"/>
</dbReference>
<accession>E6TU43</accession>
<proteinExistence type="predicted"/>
<sequence length="38" mass="4593">MNQLNKFFEIKAFVADFVTWIKKTIHFDNSQSTSVFYF</sequence>
<keyword evidence="2" id="KW-1185">Reference proteome</keyword>
<dbReference type="HOGENOM" id="CLU_3324388_0_0_9"/>
<dbReference type="EMBL" id="CP002394">
    <property type="protein sequence ID" value="ADU28503.1"/>
    <property type="molecule type" value="Genomic_DNA"/>
</dbReference>
<evidence type="ECO:0000313" key="2">
    <source>
        <dbReference type="Proteomes" id="UP000001401"/>
    </source>
</evidence>
<dbReference type="KEGG" id="bco:Bcell_0215"/>
<protein>
    <submittedName>
        <fullName evidence="1">Uncharacterized protein</fullName>
    </submittedName>
</protein>
<organism evidence="1 2">
    <name type="scientific">Evansella cellulosilytica (strain ATCC 21833 / DSM 2522 / FERM P-1141 / JCM 9156 / N-4)</name>
    <name type="common">Bacillus cellulosilyticus</name>
    <dbReference type="NCBI Taxonomy" id="649639"/>
    <lineage>
        <taxon>Bacteria</taxon>
        <taxon>Bacillati</taxon>
        <taxon>Bacillota</taxon>
        <taxon>Bacilli</taxon>
        <taxon>Bacillales</taxon>
        <taxon>Bacillaceae</taxon>
        <taxon>Evansella</taxon>
    </lineage>
</organism>
<dbReference type="AlphaFoldDB" id="E6TU43"/>